<keyword evidence="2" id="KW-0949">S-adenosyl-L-methionine</keyword>
<dbReference type="PANTHER" id="PTHR11228:SF7">
    <property type="entry name" value="PQQA PEPTIDE CYCLASE"/>
    <property type="match status" value="1"/>
</dbReference>
<sequence>MKKTLYYFSTPLSGNRYFLFHTLLFDYIVLDSNEFAYWQKDLFERFPPNIHDELCDKRFIVDNGDDVLLNDALAKFSDKSHLPPSFAIYITNKCNLCCRFCFTGYELKKQYGQLTIQNIHAIFSAIDDIISIHNSYFYKGLPTISIFGGEPLLRSNKYLLDEVFKLLKYRNLRVEIVSNLIYAKYFYDIFTYYEKELHFKVTFVGDKSYHNTIRCDAKASDIYTQQIKHIIHLLEHVPNSLVNISLLLDKNNINLPLISSLINDLENNKILTNARIHLGFGLIQFRTLYEGDNYKDNILSPTDYYPKLLDIIKNINSLSDIKLSGSPFHIFANIYDYWFKNIPFVPSLSGCDAVTPGRYCFYPDGKVYPCFDAVGIQSMSIADYVNGFKFNPERHNAWKRFCLKKTKCFRCKFIAICNGGCLITNFFRTGNINIPDCLPVEDALEKFINYLDTNGKFNDNK</sequence>
<evidence type="ECO:0000256" key="5">
    <source>
        <dbReference type="ARBA" id="ARBA00023014"/>
    </source>
</evidence>
<dbReference type="NCBIfam" id="TIGR04085">
    <property type="entry name" value="rSAM_more_4Fe4S"/>
    <property type="match status" value="1"/>
</dbReference>
<dbReference type="EMBL" id="ACYH01000011">
    <property type="protein sequence ID" value="EEV21385.1"/>
    <property type="molecule type" value="Genomic_DNA"/>
</dbReference>
<keyword evidence="3" id="KW-0479">Metal-binding</keyword>
<evidence type="ECO:0000313" key="8">
    <source>
        <dbReference type="Proteomes" id="UP000004509"/>
    </source>
</evidence>
<dbReference type="GO" id="GO:0046872">
    <property type="term" value="F:metal ion binding"/>
    <property type="evidence" value="ECO:0007669"/>
    <property type="project" value="UniProtKB-KW"/>
</dbReference>
<keyword evidence="4" id="KW-0408">Iron</keyword>
<dbReference type="STRING" id="596324.TREVI0001_0582"/>
<dbReference type="SUPFAM" id="SSF102114">
    <property type="entry name" value="Radical SAM enzymes"/>
    <property type="match status" value="1"/>
</dbReference>
<dbReference type="InterPro" id="IPR023885">
    <property type="entry name" value="4Fe4S-binding_SPASM_dom"/>
</dbReference>
<name>C8PMG8_9SPIR</name>
<dbReference type="OrthoDB" id="9763993at2"/>
<dbReference type="GO" id="GO:0003824">
    <property type="term" value="F:catalytic activity"/>
    <property type="evidence" value="ECO:0007669"/>
    <property type="project" value="InterPro"/>
</dbReference>
<dbReference type="Gene3D" id="3.20.20.70">
    <property type="entry name" value="Aldolase class I"/>
    <property type="match status" value="1"/>
</dbReference>
<keyword evidence="5" id="KW-0411">Iron-sulfur</keyword>
<dbReference type="InterPro" id="IPR050377">
    <property type="entry name" value="Radical_SAM_PqqE_MftC-like"/>
</dbReference>
<dbReference type="GO" id="GO:0051536">
    <property type="term" value="F:iron-sulfur cluster binding"/>
    <property type="evidence" value="ECO:0007669"/>
    <property type="project" value="UniProtKB-KW"/>
</dbReference>
<feature type="domain" description="Radical SAM core" evidence="6">
    <location>
        <begin position="88"/>
        <end position="182"/>
    </location>
</feature>
<dbReference type="Pfam" id="PF04055">
    <property type="entry name" value="Radical_SAM"/>
    <property type="match status" value="1"/>
</dbReference>
<evidence type="ECO:0000256" key="4">
    <source>
        <dbReference type="ARBA" id="ARBA00023004"/>
    </source>
</evidence>
<dbReference type="RefSeq" id="WP_006187714.1">
    <property type="nucleotide sequence ID" value="NZ_ACYH01000011.1"/>
</dbReference>
<comment type="caution">
    <text evidence="7">The sequence shown here is derived from an EMBL/GenBank/DDBJ whole genome shotgun (WGS) entry which is preliminary data.</text>
</comment>
<dbReference type="AlphaFoldDB" id="C8PMG8"/>
<comment type="cofactor">
    <cofactor evidence="1">
        <name>[4Fe-4S] cluster</name>
        <dbReference type="ChEBI" id="CHEBI:49883"/>
    </cofactor>
</comment>
<evidence type="ECO:0000256" key="1">
    <source>
        <dbReference type="ARBA" id="ARBA00001966"/>
    </source>
</evidence>
<dbReference type="InterPro" id="IPR007197">
    <property type="entry name" value="rSAM"/>
</dbReference>
<reference evidence="7 8" key="1">
    <citation type="submission" date="2009-07" db="EMBL/GenBank/DDBJ databases">
        <authorList>
            <person name="Madupu R."/>
            <person name="Sebastian Y."/>
            <person name="Durkin A.S."/>
            <person name="Torralba M."/>
            <person name="Methe B."/>
            <person name="Sutton G.G."/>
            <person name="Strausberg R.L."/>
            <person name="Nelson K.E."/>
        </authorList>
    </citation>
    <scope>NUCLEOTIDE SEQUENCE [LARGE SCALE GENOMIC DNA]</scope>
    <source>
        <strain evidence="7 8">ATCC 35580</strain>
    </source>
</reference>
<dbReference type="PANTHER" id="PTHR11228">
    <property type="entry name" value="RADICAL SAM DOMAIN PROTEIN"/>
    <property type="match status" value="1"/>
</dbReference>
<evidence type="ECO:0000256" key="2">
    <source>
        <dbReference type="ARBA" id="ARBA00022691"/>
    </source>
</evidence>
<proteinExistence type="predicted"/>
<dbReference type="Proteomes" id="UP000004509">
    <property type="component" value="Unassembled WGS sequence"/>
</dbReference>
<evidence type="ECO:0000259" key="6">
    <source>
        <dbReference type="Pfam" id="PF04055"/>
    </source>
</evidence>
<dbReference type="InterPro" id="IPR013785">
    <property type="entry name" value="Aldolase_TIM"/>
</dbReference>
<gene>
    <name evidence="7" type="ORF">TREVI0001_0582</name>
</gene>
<dbReference type="eggNOG" id="COG0641">
    <property type="taxonomic scope" value="Bacteria"/>
</dbReference>
<dbReference type="GeneID" id="301461450"/>
<evidence type="ECO:0000256" key="3">
    <source>
        <dbReference type="ARBA" id="ARBA00022723"/>
    </source>
</evidence>
<dbReference type="InterPro" id="IPR058240">
    <property type="entry name" value="rSAM_sf"/>
</dbReference>
<protein>
    <submittedName>
        <fullName evidence="7">Radical SAM domain protein</fullName>
    </submittedName>
</protein>
<organism evidence="7 8">
    <name type="scientific">Treponema vincentii ATCC 35580</name>
    <dbReference type="NCBI Taxonomy" id="596324"/>
    <lineage>
        <taxon>Bacteria</taxon>
        <taxon>Pseudomonadati</taxon>
        <taxon>Spirochaetota</taxon>
        <taxon>Spirochaetia</taxon>
        <taxon>Spirochaetales</taxon>
        <taxon>Treponemataceae</taxon>
        <taxon>Treponema</taxon>
    </lineage>
</organism>
<dbReference type="SFLD" id="SFLDS00029">
    <property type="entry name" value="Radical_SAM"/>
    <property type="match status" value="1"/>
</dbReference>
<evidence type="ECO:0000313" key="7">
    <source>
        <dbReference type="EMBL" id="EEV21385.1"/>
    </source>
</evidence>
<dbReference type="SFLD" id="SFLDG01067">
    <property type="entry name" value="SPASM/twitch_domain_containing"/>
    <property type="match status" value="1"/>
</dbReference>
<accession>C8PMG8</accession>